<dbReference type="PANTHER" id="PTHR13939:SF0">
    <property type="entry name" value="NMN AMIDOHYDROLASE-LIKE PROTEIN YFAY"/>
    <property type="match status" value="1"/>
</dbReference>
<sequence length="255" mass="28866">MKIALIIIGDEILDGLREDENFKVARKNLKNVHIRFDQLLFVRDNLLDLKRVLNFTKDYFDVVITSGGLGLTPDDITLKAFSEAFNVPLVKSKEKREIVKKNIERVNAIQYIDLIDELSEGLLGSMPIENPTGVAAGEKIKIGNTTFYILPGVPREFEAMIKIVVSDLNFAPENSVVKVIYEVDEKEARLIKVLRAIESNFNVKTASYPPIHLEEKLRIILYGKNGLLNEAKEYFESTLKNAKITFKEISPSHTS</sequence>
<dbReference type="InterPro" id="IPR050101">
    <property type="entry name" value="CinA"/>
</dbReference>
<keyword evidence="3" id="KW-1185">Reference proteome</keyword>
<dbReference type="SMART" id="SM00852">
    <property type="entry name" value="MoCF_biosynth"/>
    <property type="match status" value="1"/>
</dbReference>
<dbReference type="RefSeq" id="WP_014453878.1">
    <property type="nucleotide sequence ID" value="NC_017096.1"/>
</dbReference>
<reference evidence="2 3" key="1">
    <citation type="submission" date="2011-01" db="EMBL/GenBank/DDBJ databases">
        <title>Whole genome sequence of Caldisericum exile AZM16c01.</title>
        <authorList>
            <person name="Narita-Yamada S."/>
            <person name="Kawakoshi A."/>
            <person name="Nakamura S."/>
            <person name="Sasagawa M."/>
            <person name="Fukada J."/>
            <person name="Sekine M."/>
            <person name="Kato Y."/>
            <person name="Fukai R."/>
            <person name="Sasaki K."/>
            <person name="Hanamaki A."/>
            <person name="Narita H."/>
            <person name="Konno Y."/>
            <person name="Mori K."/>
            <person name="Yamazaki S."/>
            <person name="Suzuki K."/>
            <person name="Fujita N."/>
        </authorList>
    </citation>
    <scope>NUCLEOTIDE SEQUENCE [LARGE SCALE GENOMIC DNA]</scope>
    <source>
        <strain evidence="3">DSM 21853 / NBRC 104410 / AZM16c01</strain>
    </source>
</reference>
<accession>A0A7U6JFG7</accession>
<organism evidence="2 3">
    <name type="scientific">Caldisericum exile (strain DSM 21853 / NBRC 104410 / AZM16c01)</name>
    <dbReference type="NCBI Taxonomy" id="511051"/>
    <lineage>
        <taxon>Bacteria</taxon>
        <taxon>Pseudomonadati</taxon>
        <taxon>Caldisericota/Cryosericota group</taxon>
        <taxon>Caldisericota</taxon>
        <taxon>Caldisericia</taxon>
        <taxon>Caldisericales</taxon>
        <taxon>Caldisericaceae</taxon>
        <taxon>Caldisericum</taxon>
    </lineage>
</organism>
<evidence type="ECO:0000313" key="2">
    <source>
        <dbReference type="EMBL" id="BAL81483.1"/>
    </source>
</evidence>
<dbReference type="KEGG" id="cex:CSE_13570"/>
<gene>
    <name evidence="2" type="ordered locus">CSE_13570</name>
</gene>
<dbReference type="Gene3D" id="3.40.980.10">
    <property type="entry name" value="MoaB/Mog-like domain"/>
    <property type="match status" value="1"/>
</dbReference>
<evidence type="ECO:0000313" key="3">
    <source>
        <dbReference type="Proteomes" id="UP000004793"/>
    </source>
</evidence>
<dbReference type="EMBL" id="AP012051">
    <property type="protein sequence ID" value="BAL81483.1"/>
    <property type="molecule type" value="Genomic_DNA"/>
</dbReference>
<proteinExistence type="predicted"/>
<dbReference type="PANTHER" id="PTHR13939">
    <property type="entry name" value="NICOTINAMIDE-NUCLEOTIDE AMIDOHYDROLASE PNCC"/>
    <property type="match status" value="1"/>
</dbReference>
<dbReference type="OrthoDB" id="9801454at2"/>
<dbReference type="Proteomes" id="UP000004793">
    <property type="component" value="Chromosome"/>
</dbReference>
<dbReference type="Pfam" id="PF00994">
    <property type="entry name" value="MoCF_biosynth"/>
    <property type="match status" value="1"/>
</dbReference>
<dbReference type="AlphaFoldDB" id="A0A7U6JFG7"/>
<feature type="domain" description="MoaB/Mog" evidence="1">
    <location>
        <begin position="4"/>
        <end position="171"/>
    </location>
</feature>
<evidence type="ECO:0000259" key="1">
    <source>
        <dbReference type="SMART" id="SM00852"/>
    </source>
</evidence>
<dbReference type="InterPro" id="IPR036425">
    <property type="entry name" value="MoaB/Mog-like_dom_sf"/>
</dbReference>
<name>A0A7U6JFG7_CALEA</name>
<protein>
    <recommendedName>
        <fullName evidence="1">MoaB/Mog domain-containing protein</fullName>
    </recommendedName>
</protein>
<dbReference type="SUPFAM" id="SSF53218">
    <property type="entry name" value="Molybdenum cofactor biosynthesis proteins"/>
    <property type="match status" value="1"/>
</dbReference>
<dbReference type="InterPro" id="IPR001453">
    <property type="entry name" value="MoaB/Mog_dom"/>
</dbReference>